<dbReference type="Proteomes" id="UP000319576">
    <property type="component" value="Chromosome"/>
</dbReference>
<dbReference type="AlphaFoldDB" id="A0A517XQA5"/>
<reference evidence="1 2" key="1">
    <citation type="submission" date="2019-02" db="EMBL/GenBank/DDBJ databases">
        <title>Deep-cultivation of Planctomycetes and their phenomic and genomic characterization uncovers novel biology.</title>
        <authorList>
            <person name="Wiegand S."/>
            <person name="Jogler M."/>
            <person name="Boedeker C."/>
            <person name="Pinto D."/>
            <person name="Vollmers J."/>
            <person name="Rivas-Marin E."/>
            <person name="Kohn T."/>
            <person name="Peeters S.H."/>
            <person name="Heuer A."/>
            <person name="Rast P."/>
            <person name="Oberbeckmann S."/>
            <person name="Bunk B."/>
            <person name="Jeske O."/>
            <person name="Meyerdierks A."/>
            <person name="Storesund J.E."/>
            <person name="Kallscheuer N."/>
            <person name="Luecker S."/>
            <person name="Lage O.M."/>
            <person name="Pohl T."/>
            <person name="Merkel B.J."/>
            <person name="Hornburger P."/>
            <person name="Mueller R.-W."/>
            <person name="Bruemmer F."/>
            <person name="Labrenz M."/>
            <person name="Spormann A.M."/>
            <person name="Op den Camp H."/>
            <person name="Overmann J."/>
            <person name="Amann R."/>
            <person name="Jetten M.S.M."/>
            <person name="Mascher T."/>
            <person name="Medema M.H."/>
            <person name="Devos D.P."/>
            <person name="Kaster A.-K."/>
            <person name="Ovreas L."/>
            <person name="Rohde M."/>
            <person name="Galperin M.Y."/>
            <person name="Jogler C."/>
        </authorList>
    </citation>
    <scope>NUCLEOTIDE SEQUENCE [LARGE SCALE GENOMIC DNA]</scope>
    <source>
        <strain evidence="1 2">ETA_A1</strain>
    </source>
</reference>
<dbReference type="KEGG" id="uli:ETAA1_15960"/>
<dbReference type="EMBL" id="CP036273">
    <property type="protein sequence ID" value="QDU19666.1"/>
    <property type="molecule type" value="Genomic_DNA"/>
</dbReference>
<keyword evidence="2" id="KW-1185">Reference proteome</keyword>
<dbReference type="RefSeq" id="WP_145235976.1">
    <property type="nucleotide sequence ID" value="NZ_CP036273.1"/>
</dbReference>
<name>A0A517XQA5_9BACT</name>
<protein>
    <submittedName>
        <fullName evidence="1">Uncharacterized protein</fullName>
    </submittedName>
</protein>
<organism evidence="1 2">
    <name type="scientific">Urbifossiella limnaea</name>
    <dbReference type="NCBI Taxonomy" id="2528023"/>
    <lineage>
        <taxon>Bacteria</taxon>
        <taxon>Pseudomonadati</taxon>
        <taxon>Planctomycetota</taxon>
        <taxon>Planctomycetia</taxon>
        <taxon>Gemmatales</taxon>
        <taxon>Gemmataceae</taxon>
        <taxon>Urbifossiella</taxon>
    </lineage>
</organism>
<proteinExistence type="predicted"/>
<gene>
    <name evidence="1" type="ORF">ETAA1_15960</name>
</gene>
<evidence type="ECO:0000313" key="2">
    <source>
        <dbReference type="Proteomes" id="UP000319576"/>
    </source>
</evidence>
<sequence>MTATIRVTCPTAGDIPPAYQLRAWATDDRHVVLQLPPAALAGPGAKTLVVARLAAAMPEFRVSDGGGDPTHELVTVTRLA</sequence>
<accession>A0A517XQA5</accession>
<evidence type="ECO:0000313" key="1">
    <source>
        <dbReference type="EMBL" id="QDU19666.1"/>
    </source>
</evidence>